<protein>
    <submittedName>
        <fullName evidence="3">Cytochrome P450</fullName>
    </submittedName>
</protein>
<sequence length="410" mass="44724">MHSEVTPLEPLPLGEDFIQDAHAVAARLRETAPVRFVVLPGGFPVWLVTGHAEARAAMTDPRLSSQGVYDRLERMRLAAAGEDATESRFAPELARNLLNLDPPDHTRLRALVAKVFTTRAVAPLRPRIEAIADELLDAMDAGGTHGTAELLADFAYPLPIRVICELLGIPFADRDRFTGWSHTMVAAATPEEIGAASTRMAAYLGDLVEAKRARPEQDLLSALVHVSQDGERLSRDELIATAVVLLTGGFETTVNLISSGTLALLRHPDQLDLLRAKPELLPNAVEEFLRYETPNNLSSPRYATEPVALGDAVIPEGHFVMVSWLAANRVDRFAEPDRLDITRPTGGHLAFGHGIHYCVGAPLARLEGEIAFGRLLARFPGLALAVEPSALRWRFSTAMHGLESLPLRLR</sequence>
<dbReference type="PRINTS" id="PR00359">
    <property type="entry name" value="BP450"/>
</dbReference>
<dbReference type="CDD" id="cd11029">
    <property type="entry name" value="CYP107-like"/>
    <property type="match status" value="1"/>
</dbReference>
<keyword evidence="2" id="KW-0349">Heme</keyword>
<comment type="similarity">
    <text evidence="1 2">Belongs to the cytochrome P450 family.</text>
</comment>
<dbReference type="SUPFAM" id="SSF48264">
    <property type="entry name" value="Cytochrome P450"/>
    <property type="match status" value="1"/>
</dbReference>
<accession>A0ABN2VPV6</accession>
<proteinExistence type="inferred from homology"/>
<dbReference type="PANTHER" id="PTHR46696">
    <property type="entry name" value="P450, PUTATIVE (EUROFUNG)-RELATED"/>
    <property type="match status" value="1"/>
</dbReference>
<dbReference type="InterPro" id="IPR002397">
    <property type="entry name" value="Cyt_P450_B"/>
</dbReference>
<keyword evidence="2" id="KW-0560">Oxidoreductase</keyword>
<dbReference type="Gene3D" id="1.10.630.10">
    <property type="entry name" value="Cytochrome P450"/>
    <property type="match status" value="1"/>
</dbReference>
<dbReference type="RefSeq" id="WP_344525867.1">
    <property type="nucleotide sequence ID" value="NZ_BAAAPE010000005.1"/>
</dbReference>
<dbReference type="PROSITE" id="PS00086">
    <property type="entry name" value="CYTOCHROME_P450"/>
    <property type="match status" value="1"/>
</dbReference>
<dbReference type="Pfam" id="PF00067">
    <property type="entry name" value="p450"/>
    <property type="match status" value="1"/>
</dbReference>
<dbReference type="Proteomes" id="UP001500016">
    <property type="component" value="Unassembled WGS sequence"/>
</dbReference>
<keyword evidence="2" id="KW-0479">Metal-binding</keyword>
<dbReference type="InterPro" id="IPR017972">
    <property type="entry name" value="Cyt_P450_CS"/>
</dbReference>
<name>A0ABN2VPV6_9ACTN</name>
<keyword evidence="2" id="KW-0503">Monooxygenase</keyword>
<keyword evidence="4" id="KW-1185">Reference proteome</keyword>
<organism evidence="3 4">
    <name type="scientific">Streptomyces albiaxialis</name>
    <dbReference type="NCBI Taxonomy" id="329523"/>
    <lineage>
        <taxon>Bacteria</taxon>
        <taxon>Bacillati</taxon>
        <taxon>Actinomycetota</taxon>
        <taxon>Actinomycetes</taxon>
        <taxon>Kitasatosporales</taxon>
        <taxon>Streptomycetaceae</taxon>
        <taxon>Streptomyces</taxon>
    </lineage>
</organism>
<gene>
    <name evidence="3" type="ORF">GCM10009801_17900</name>
</gene>
<evidence type="ECO:0000313" key="4">
    <source>
        <dbReference type="Proteomes" id="UP001500016"/>
    </source>
</evidence>
<dbReference type="InterPro" id="IPR001128">
    <property type="entry name" value="Cyt_P450"/>
</dbReference>
<evidence type="ECO:0000256" key="1">
    <source>
        <dbReference type="ARBA" id="ARBA00010617"/>
    </source>
</evidence>
<dbReference type="EMBL" id="BAAAPE010000005">
    <property type="protein sequence ID" value="GAA2068973.1"/>
    <property type="molecule type" value="Genomic_DNA"/>
</dbReference>
<dbReference type="PANTHER" id="PTHR46696:SF1">
    <property type="entry name" value="CYTOCHROME P450 YJIB-RELATED"/>
    <property type="match status" value="1"/>
</dbReference>
<comment type="caution">
    <text evidence="3">The sequence shown here is derived from an EMBL/GenBank/DDBJ whole genome shotgun (WGS) entry which is preliminary data.</text>
</comment>
<dbReference type="InterPro" id="IPR036396">
    <property type="entry name" value="Cyt_P450_sf"/>
</dbReference>
<keyword evidence="2" id="KW-0408">Iron</keyword>
<reference evidence="3 4" key="1">
    <citation type="journal article" date="2019" name="Int. J. Syst. Evol. Microbiol.">
        <title>The Global Catalogue of Microorganisms (GCM) 10K type strain sequencing project: providing services to taxonomists for standard genome sequencing and annotation.</title>
        <authorList>
            <consortium name="The Broad Institute Genomics Platform"/>
            <consortium name="The Broad Institute Genome Sequencing Center for Infectious Disease"/>
            <person name="Wu L."/>
            <person name="Ma J."/>
        </authorList>
    </citation>
    <scope>NUCLEOTIDE SEQUENCE [LARGE SCALE GENOMIC DNA]</scope>
    <source>
        <strain evidence="3 4">JCM 15478</strain>
    </source>
</reference>
<evidence type="ECO:0000313" key="3">
    <source>
        <dbReference type="EMBL" id="GAA2068973.1"/>
    </source>
</evidence>
<evidence type="ECO:0000256" key="2">
    <source>
        <dbReference type="RuleBase" id="RU000461"/>
    </source>
</evidence>